<evidence type="ECO:0000313" key="3">
    <source>
        <dbReference type="Proteomes" id="UP001050975"/>
    </source>
</evidence>
<organism evidence="2 3">
    <name type="scientific">Microseira wollei NIES-4236</name>
    <dbReference type="NCBI Taxonomy" id="2530354"/>
    <lineage>
        <taxon>Bacteria</taxon>
        <taxon>Bacillati</taxon>
        <taxon>Cyanobacteriota</taxon>
        <taxon>Cyanophyceae</taxon>
        <taxon>Oscillatoriophycideae</taxon>
        <taxon>Aerosakkonematales</taxon>
        <taxon>Aerosakkonemataceae</taxon>
        <taxon>Microseira</taxon>
    </lineage>
</organism>
<dbReference type="Proteomes" id="UP001050975">
    <property type="component" value="Unassembled WGS sequence"/>
</dbReference>
<protein>
    <recommendedName>
        <fullName evidence="1">Beta-lactamase hydrolase-like protein phosphatase-like domain-containing protein</fullName>
    </recommendedName>
</protein>
<dbReference type="EMBL" id="BLAY01000110">
    <property type="protein sequence ID" value="GET41116.1"/>
    <property type="molecule type" value="Genomic_DNA"/>
</dbReference>
<dbReference type="InterPro" id="IPR005939">
    <property type="entry name" value="BLH_phosphatase-like"/>
</dbReference>
<accession>A0AAV3XI14</accession>
<dbReference type="SUPFAM" id="SSF52799">
    <property type="entry name" value="(Phosphotyrosine protein) phosphatases II"/>
    <property type="match status" value="1"/>
</dbReference>
<dbReference type="Gene3D" id="3.90.190.10">
    <property type="entry name" value="Protein tyrosine phosphatase superfamily"/>
    <property type="match status" value="1"/>
</dbReference>
<name>A0AAV3XI14_9CYAN</name>
<dbReference type="RefSeq" id="WP_226587332.1">
    <property type="nucleotide sequence ID" value="NZ_BLAY01000110.1"/>
</dbReference>
<feature type="domain" description="Beta-lactamase hydrolase-like protein phosphatase-like" evidence="1">
    <location>
        <begin position="4"/>
        <end position="102"/>
    </location>
</feature>
<keyword evidence="3" id="KW-1185">Reference proteome</keyword>
<dbReference type="GO" id="GO:0016787">
    <property type="term" value="F:hydrolase activity"/>
    <property type="evidence" value="ECO:0007669"/>
    <property type="project" value="InterPro"/>
</dbReference>
<dbReference type="AlphaFoldDB" id="A0AAV3XI14"/>
<reference evidence="2" key="1">
    <citation type="submission" date="2019-10" db="EMBL/GenBank/DDBJ databases">
        <title>Draft genome sequece of Microseira wollei NIES-4236.</title>
        <authorList>
            <person name="Yamaguchi H."/>
            <person name="Suzuki S."/>
            <person name="Kawachi M."/>
        </authorList>
    </citation>
    <scope>NUCLEOTIDE SEQUENCE</scope>
    <source>
        <strain evidence="2">NIES-4236</strain>
    </source>
</reference>
<evidence type="ECO:0000313" key="2">
    <source>
        <dbReference type="EMBL" id="GET41116.1"/>
    </source>
</evidence>
<dbReference type="CDD" id="cd14503">
    <property type="entry name" value="PTP-bact"/>
    <property type="match status" value="1"/>
</dbReference>
<dbReference type="Pfam" id="PF04273">
    <property type="entry name" value="BLH_phosphatase"/>
    <property type="match status" value="1"/>
</dbReference>
<proteinExistence type="predicted"/>
<comment type="caution">
    <text evidence="2">The sequence shown here is derived from an EMBL/GenBank/DDBJ whole genome shotgun (WGS) entry which is preliminary data.</text>
</comment>
<sequence length="134" mass="14922">MKIIRKINDELAIAGQINPEQLQQIAQEGFKSVLNLRAPDEEGFLSSEQEQAEALGLYYANIPIKVEAINDEIATRVFRVINESLPKPILIHCSSAKRAAALVLMYIAMRQGATFKQAFNQAEQLGLFAILTYS</sequence>
<gene>
    <name evidence="2" type="ORF">MiSe_59280</name>
</gene>
<evidence type="ECO:0000259" key="1">
    <source>
        <dbReference type="Pfam" id="PF04273"/>
    </source>
</evidence>
<dbReference type="InterPro" id="IPR029021">
    <property type="entry name" value="Prot-tyrosine_phosphatase-like"/>
</dbReference>